<dbReference type="SUPFAM" id="SSF50249">
    <property type="entry name" value="Nucleic acid-binding proteins"/>
    <property type="match status" value="1"/>
</dbReference>
<protein>
    <submittedName>
        <fullName evidence="1">Replication factor A protein 1</fullName>
    </submittedName>
</protein>
<dbReference type="Proteomes" id="UP000501346">
    <property type="component" value="Chromosome ScI"/>
</dbReference>
<sequence length="74" mass="8597">MSSVQLSKGDFHSIFTNKQRKNLIMISDGIYHMKALLRNQAASKFQSMELQRGDIIRVIIAEPAIVRERRNTFF</sequence>
<dbReference type="OrthoDB" id="1751331at2759"/>
<organism evidence="1 2">
    <name type="scientific">Saccharomyces pastorianus</name>
    <name type="common">Lager yeast</name>
    <name type="synonym">Saccharomyces cerevisiae x Saccharomyces eubayanus</name>
    <dbReference type="NCBI Taxonomy" id="27292"/>
    <lineage>
        <taxon>Eukaryota</taxon>
        <taxon>Fungi</taxon>
        <taxon>Dikarya</taxon>
        <taxon>Ascomycota</taxon>
        <taxon>Saccharomycotina</taxon>
        <taxon>Saccharomycetes</taxon>
        <taxon>Saccharomycetales</taxon>
        <taxon>Saccharomycetaceae</taxon>
        <taxon>Saccharomyces</taxon>
    </lineage>
</organism>
<accession>A0A6C1DKY4</accession>
<proteinExistence type="predicted"/>
<evidence type="ECO:0000313" key="2">
    <source>
        <dbReference type="Proteomes" id="UP000501346"/>
    </source>
</evidence>
<gene>
    <name evidence="1" type="primary">RFA1_2</name>
    <name evidence="1" type="ORF">GRS66_000075</name>
</gene>
<name>A0A6C1DKY4_SACPS</name>
<dbReference type="Gene3D" id="2.40.50.140">
    <property type="entry name" value="Nucleic acid-binding proteins"/>
    <property type="match status" value="1"/>
</dbReference>
<evidence type="ECO:0000313" key="1">
    <source>
        <dbReference type="EMBL" id="QID77888.1"/>
    </source>
</evidence>
<dbReference type="AlphaFoldDB" id="A0A6C1DKY4"/>
<dbReference type="EMBL" id="CP048983">
    <property type="protein sequence ID" value="QID77888.1"/>
    <property type="molecule type" value="Genomic_DNA"/>
</dbReference>
<dbReference type="InterPro" id="IPR012340">
    <property type="entry name" value="NA-bd_OB-fold"/>
</dbReference>
<reference evidence="1 2" key="1">
    <citation type="journal article" date="2019" name="BMC Genomics">
        <title>Chromosome level assembly and comparative genome analysis confirm lager-brewing yeasts originated from a single hybridization.</title>
        <authorList>
            <person name="Salazar A.N."/>
            <person name="Gorter de Vries A.R."/>
            <person name="van den Broek M."/>
            <person name="Brouwers N."/>
            <person name="de la Torre Cortes P."/>
            <person name="Kuijpers N.G.A."/>
            <person name="Daran J.G."/>
            <person name="Abeel T."/>
        </authorList>
    </citation>
    <scope>NUCLEOTIDE SEQUENCE [LARGE SCALE GENOMIC DNA]</scope>
    <source>
        <strain evidence="1 2">CBS 1483</strain>
    </source>
</reference>
<keyword evidence="2" id="KW-1185">Reference proteome</keyword>